<sequence length="185" mass="19599">MDNNDQQAIQSLFEKLAKVERQAPPRDPEAEAYIREQITRQPGAPYYMAQTIVVQEQALNAAQARINELEQQATSRRSSGGLLSNIFGDGRQPSRPRRSVPRVGRAPAMGPEEEQPRSRAGGAFLAGAAQTAMGVAGGVLLGNAIAGMFGGNQAQAAEPAETADNEAAPDEAGFDDGGDFADIEF</sequence>
<dbReference type="Proteomes" id="UP000003250">
    <property type="component" value="Unassembled WGS sequence"/>
</dbReference>
<reference evidence="2 3" key="1">
    <citation type="journal article" date="2012" name="J. Bacteriol.">
        <title>Draft Genome Sequence of Mesorhizobium alhagi CCNWXJ12-2T, a Novel Salt-Resistant Species Isolated from the Desert of Northwestern China.</title>
        <authorList>
            <person name="Zhou M."/>
            <person name="Chen W."/>
            <person name="Chen H."/>
            <person name="Wei G."/>
        </authorList>
    </citation>
    <scope>NUCLEOTIDE SEQUENCE [LARGE SCALE GENOMIC DNA]</scope>
    <source>
        <strain evidence="2 3">CCNWXJ12-2</strain>
    </source>
</reference>
<dbReference type="EMBL" id="AHAM01000295">
    <property type="protein sequence ID" value="EHK52984.1"/>
    <property type="molecule type" value="Genomic_DNA"/>
</dbReference>
<dbReference type="InterPro" id="IPR018648">
    <property type="entry name" value="DUF2076"/>
</dbReference>
<protein>
    <recommendedName>
        <fullName evidence="4">Periplasmic ligand-binding sensor protein</fullName>
    </recommendedName>
</protein>
<feature type="region of interest" description="Disordered" evidence="1">
    <location>
        <begin position="154"/>
        <end position="185"/>
    </location>
</feature>
<evidence type="ECO:0000313" key="3">
    <source>
        <dbReference type="Proteomes" id="UP000003250"/>
    </source>
</evidence>
<evidence type="ECO:0000313" key="2">
    <source>
        <dbReference type="EMBL" id="EHK52984.1"/>
    </source>
</evidence>
<accession>H0I213</accession>
<keyword evidence="3" id="KW-1185">Reference proteome</keyword>
<feature type="compositionally biased region" description="Polar residues" evidence="1">
    <location>
        <begin position="72"/>
        <end position="82"/>
    </location>
</feature>
<dbReference type="PATRIC" id="fig|1107882.3.peg.6291"/>
<proteinExistence type="predicted"/>
<gene>
    <name evidence="2" type="ORF">MAXJ12_32544</name>
</gene>
<feature type="region of interest" description="Disordered" evidence="1">
    <location>
        <begin position="72"/>
        <end position="118"/>
    </location>
</feature>
<feature type="compositionally biased region" description="Acidic residues" evidence="1">
    <location>
        <begin position="161"/>
        <end position="185"/>
    </location>
</feature>
<evidence type="ECO:0008006" key="4">
    <source>
        <dbReference type="Google" id="ProtNLM"/>
    </source>
</evidence>
<dbReference type="RefSeq" id="WP_008840070.1">
    <property type="nucleotide sequence ID" value="NZ_AHAM01000295.1"/>
</dbReference>
<name>H0I213_9HYPH</name>
<organism evidence="2 3">
    <name type="scientific">Mesorhizobium alhagi CCNWXJ12-2</name>
    <dbReference type="NCBI Taxonomy" id="1107882"/>
    <lineage>
        <taxon>Bacteria</taxon>
        <taxon>Pseudomonadati</taxon>
        <taxon>Pseudomonadota</taxon>
        <taxon>Alphaproteobacteria</taxon>
        <taxon>Hyphomicrobiales</taxon>
        <taxon>Phyllobacteriaceae</taxon>
        <taxon>Allomesorhizobium</taxon>
    </lineage>
</organism>
<dbReference type="OrthoDB" id="122910at2"/>
<dbReference type="AlphaFoldDB" id="H0I213"/>
<evidence type="ECO:0000256" key="1">
    <source>
        <dbReference type="SAM" id="MobiDB-lite"/>
    </source>
</evidence>
<dbReference type="Pfam" id="PF09849">
    <property type="entry name" value="DUF2076"/>
    <property type="match status" value="1"/>
</dbReference>